<evidence type="ECO:0000256" key="1">
    <source>
        <dbReference type="SAM" id="MobiDB-lite"/>
    </source>
</evidence>
<gene>
    <name evidence="2" type="ORF">BDV29DRAFT_164133</name>
</gene>
<evidence type="ECO:0000313" key="3">
    <source>
        <dbReference type="Proteomes" id="UP000326565"/>
    </source>
</evidence>
<dbReference type="AlphaFoldDB" id="A0A5N5XFY7"/>
<dbReference type="OrthoDB" id="5380370at2759"/>
<organism evidence="2 3">
    <name type="scientific">Aspergillus leporis</name>
    <dbReference type="NCBI Taxonomy" id="41062"/>
    <lineage>
        <taxon>Eukaryota</taxon>
        <taxon>Fungi</taxon>
        <taxon>Dikarya</taxon>
        <taxon>Ascomycota</taxon>
        <taxon>Pezizomycotina</taxon>
        <taxon>Eurotiomycetes</taxon>
        <taxon>Eurotiomycetidae</taxon>
        <taxon>Eurotiales</taxon>
        <taxon>Aspergillaceae</taxon>
        <taxon>Aspergillus</taxon>
        <taxon>Aspergillus subgen. Circumdati</taxon>
    </lineage>
</organism>
<dbReference type="EMBL" id="ML732149">
    <property type="protein sequence ID" value="KAB8079648.1"/>
    <property type="molecule type" value="Genomic_DNA"/>
</dbReference>
<feature type="compositionally biased region" description="Low complexity" evidence="1">
    <location>
        <begin position="179"/>
        <end position="190"/>
    </location>
</feature>
<keyword evidence="3" id="KW-1185">Reference proteome</keyword>
<name>A0A5N5XFY7_9EURO</name>
<sequence length="490" mass="55363">MKAVSNKGLEYESLPPALQRKLFSNVERLRLAQGDRYDVLDYKHSLARVPRRLPFCAPQKTRPYPANAVNSLNRNRKRRSHSSSFLGTPQKLRKPDSIQLAYLAVQADSRCFHSLPFKLQQKLFSKEEQTGFHQTQFKGEPFDPPAKILLHRSEKARYYRRQSSETQLSGRTPVPTSQSSTLYLDPSDSDSSLAADMDESLYDSFRWLDEDGNLDLSLDEYHAHVAVSTSSLPLVRRPSFRRVASSNPCILTRKSTSSASREKTQALRQASRFPTSPVDVISHGSTPWPSSQSQVNTPQPSTSSVDPSAQYYQDPEARLKLRIYLASPQNFDEAIEFGFPALNDKKILSSKRTSADIRTSSQVFSGTFLDDDDTSAFGERSEKLSNVSRLSYVVQDACSADLAFPEKGRQSWLLPPKPTTQQYPGNREMTLKMTLTRPDLRTGVSPPATEPPRVAELPPEDSGYQVWGSNVDDEQGLMRKMWRKFRKQKS</sequence>
<protein>
    <submittedName>
        <fullName evidence="2">Uncharacterized protein</fullName>
    </submittedName>
</protein>
<reference evidence="2 3" key="1">
    <citation type="submission" date="2019-04" db="EMBL/GenBank/DDBJ databases">
        <title>Friends and foes A comparative genomics study of 23 Aspergillus species from section Flavi.</title>
        <authorList>
            <consortium name="DOE Joint Genome Institute"/>
            <person name="Kjaerbolling I."/>
            <person name="Vesth T."/>
            <person name="Frisvad J.C."/>
            <person name="Nybo J.L."/>
            <person name="Theobald S."/>
            <person name="Kildgaard S."/>
            <person name="Isbrandt T."/>
            <person name="Kuo A."/>
            <person name="Sato A."/>
            <person name="Lyhne E.K."/>
            <person name="Kogle M.E."/>
            <person name="Wiebenga A."/>
            <person name="Kun R.S."/>
            <person name="Lubbers R.J."/>
            <person name="Makela M.R."/>
            <person name="Barry K."/>
            <person name="Chovatia M."/>
            <person name="Clum A."/>
            <person name="Daum C."/>
            <person name="Haridas S."/>
            <person name="He G."/>
            <person name="LaButti K."/>
            <person name="Lipzen A."/>
            <person name="Mondo S."/>
            <person name="Riley R."/>
            <person name="Salamov A."/>
            <person name="Simmons B.A."/>
            <person name="Magnuson J.K."/>
            <person name="Henrissat B."/>
            <person name="Mortensen U.H."/>
            <person name="Larsen T.O."/>
            <person name="Devries R.P."/>
            <person name="Grigoriev I.V."/>
            <person name="Machida M."/>
            <person name="Baker S.E."/>
            <person name="Andersen M.R."/>
        </authorList>
    </citation>
    <scope>NUCLEOTIDE SEQUENCE [LARGE SCALE GENOMIC DNA]</scope>
    <source>
        <strain evidence="2 3">CBS 151.66</strain>
    </source>
</reference>
<feature type="region of interest" description="Disordered" evidence="1">
    <location>
        <begin position="251"/>
        <end position="309"/>
    </location>
</feature>
<feature type="compositionally biased region" description="Polar residues" evidence="1">
    <location>
        <begin position="283"/>
        <end position="309"/>
    </location>
</feature>
<dbReference type="Proteomes" id="UP000326565">
    <property type="component" value="Unassembled WGS sequence"/>
</dbReference>
<feature type="region of interest" description="Disordered" evidence="1">
    <location>
        <begin position="160"/>
        <end position="190"/>
    </location>
</feature>
<feature type="compositionally biased region" description="Polar residues" evidence="1">
    <location>
        <begin position="164"/>
        <end position="178"/>
    </location>
</feature>
<evidence type="ECO:0000313" key="2">
    <source>
        <dbReference type="EMBL" id="KAB8079648.1"/>
    </source>
</evidence>
<feature type="region of interest" description="Disordered" evidence="1">
    <location>
        <begin position="64"/>
        <end position="91"/>
    </location>
</feature>
<accession>A0A5N5XFY7</accession>
<proteinExistence type="predicted"/>
<feature type="region of interest" description="Disordered" evidence="1">
    <location>
        <begin position="439"/>
        <end position="467"/>
    </location>
</feature>